<evidence type="ECO:0000259" key="1">
    <source>
        <dbReference type="Pfam" id="PF20151"/>
    </source>
</evidence>
<organism evidence="2 3">
    <name type="scientific">Dendrothele bispora (strain CBS 962.96)</name>
    <dbReference type="NCBI Taxonomy" id="1314807"/>
    <lineage>
        <taxon>Eukaryota</taxon>
        <taxon>Fungi</taxon>
        <taxon>Dikarya</taxon>
        <taxon>Basidiomycota</taxon>
        <taxon>Agaricomycotina</taxon>
        <taxon>Agaricomycetes</taxon>
        <taxon>Agaricomycetidae</taxon>
        <taxon>Agaricales</taxon>
        <taxon>Agaricales incertae sedis</taxon>
        <taxon>Dendrothele</taxon>
    </lineage>
</organism>
<evidence type="ECO:0000313" key="2">
    <source>
        <dbReference type="EMBL" id="THU93235.1"/>
    </source>
</evidence>
<evidence type="ECO:0000313" key="3">
    <source>
        <dbReference type="Proteomes" id="UP000297245"/>
    </source>
</evidence>
<protein>
    <recommendedName>
        <fullName evidence="1">DUF6533 domain-containing protein</fullName>
    </recommendedName>
</protein>
<dbReference type="OrthoDB" id="2638860at2759"/>
<reference evidence="2 3" key="1">
    <citation type="journal article" date="2019" name="Nat. Ecol. Evol.">
        <title>Megaphylogeny resolves global patterns of mushroom evolution.</title>
        <authorList>
            <person name="Varga T."/>
            <person name="Krizsan K."/>
            <person name="Foldi C."/>
            <person name="Dima B."/>
            <person name="Sanchez-Garcia M."/>
            <person name="Sanchez-Ramirez S."/>
            <person name="Szollosi G.J."/>
            <person name="Szarkandi J.G."/>
            <person name="Papp V."/>
            <person name="Albert L."/>
            <person name="Andreopoulos W."/>
            <person name="Angelini C."/>
            <person name="Antonin V."/>
            <person name="Barry K.W."/>
            <person name="Bougher N.L."/>
            <person name="Buchanan P."/>
            <person name="Buyck B."/>
            <person name="Bense V."/>
            <person name="Catcheside P."/>
            <person name="Chovatia M."/>
            <person name="Cooper J."/>
            <person name="Damon W."/>
            <person name="Desjardin D."/>
            <person name="Finy P."/>
            <person name="Geml J."/>
            <person name="Haridas S."/>
            <person name="Hughes K."/>
            <person name="Justo A."/>
            <person name="Karasinski D."/>
            <person name="Kautmanova I."/>
            <person name="Kiss B."/>
            <person name="Kocsube S."/>
            <person name="Kotiranta H."/>
            <person name="LaButti K.M."/>
            <person name="Lechner B.E."/>
            <person name="Liimatainen K."/>
            <person name="Lipzen A."/>
            <person name="Lukacs Z."/>
            <person name="Mihaltcheva S."/>
            <person name="Morgado L.N."/>
            <person name="Niskanen T."/>
            <person name="Noordeloos M.E."/>
            <person name="Ohm R.A."/>
            <person name="Ortiz-Santana B."/>
            <person name="Ovrebo C."/>
            <person name="Racz N."/>
            <person name="Riley R."/>
            <person name="Savchenko A."/>
            <person name="Shiryaev A."/>
            <person name="Soop K."/>
            <person name="Spirin V."/>
            <person name="Szebenyi C."/>
            <person name="Tomsovsky M."/>
            <person name="Tulloss R.E."/>
            <person name="Uehling J."/>
            <person name="Grigoriev I.V."/>
            <person name="Vagvolgyi C."/>
            <person name="Papp T."/>
            <person name="Martin F.M."/>
            <person name="Miettinen O."/>
            <person name="Hibbett D.S."/>
            <person name="Nagy L.G."/>
        </authorList>
    </citation>
    <scope>NUCLEOTIDE SEQUENCE [LARGE SCALE GENOMIC DNA]</scope>
    <source>
        <strain evidence="2 3">CBS 962.96</strain>
    </source>
</reference>
<name>A0A4V4HF26_DENBC</name>
<gene>
    <name evidence="2" type="ORF">K435DRAFT_799877</name>
</gene>
<feature type="domain" description="DUF6533" evidence="1">
    <location>
        <begin position="24"/>
        <end position="66"/>
    </location>
</feature>
<accession>A0A4V4HF26</accession>
<dbReference type="EMBL" id="ML179254">
    <property type="protein sequence ID" value="THU93235.1"/>
    <property type="molecule type" value="Genomic_DNA"/>
</dbReference>
<dbReference type="InterPro" id="IPR045340">
    <property type="entry name" value="DUF6533"/>
</dbReference>
<dbReference type="Proteomes" id="UP000297245">
    <property type="component" value="Unassembled WGS sequence"/>
</dbReference>
<dbReference type="AlphaFoldDB" id="A0A4V4HF26"/>
<dbReference type="Pfam" id="PF20151">
    <property type="entry name" value="DUF6533"/>
    <property type="match status" value="1"/>
</dbReference>
<proteinExistence type="predicted"/>
<keyword evidence="3" id="KW-1185">Reference proteome</keyword>
<sequence length="216" mass="23555">MSSTIDSQTVSYLANIRKITMADIATLTLVVYDYLISLDSEIRLVWGVPWTLGKILYLLTRYLALVGAIVTVIFDTIQFVPLESCEPLSDAMIYIIFIEICISGDFSKSIIHIKFGLCPLDPSGTSTAKALLIYLLVFEIDGFSYNAIALKTASEGILIGLQAALHSILTSRMLLHIHQQAIDASIPSAQSSQSLAKPGLPASNSGWSPILVWEAF</sequence>